<dbReference type="Pfam" id="PF19054">
    <property type="entry name" value="DUF5753"/>
    <property type="match status" value="1"/>
</dbReference>
<name>A0ABV9U5L4_9ACTN</name>
<gene>
    <name evidence="2" type="ORF">ACFPCY_30905</name>
</gene>
<reference evidence="3" key="1">
    <citation type="journal article" date="2019" name="Int. J. Syst. Evol. Microbiol.">
        <title>The Global Catalogue of Microorganisms (GCM) 10K type strain sequencing project: providing services to taxonomists for standard genome sequencing and annotation.</title>
        <authorList>
            <consortium name="The Broad Institute Genomics Platform"/>
            <consortium name="The Broad Institute Genome Sequencing Center for Infectious Disease"/>
            <person name="Wu L."/>
            <person name="Ma J."/>
        </authorList>
    </citation>
    <scope>NUCLEOTIDE SEQUENCE [LARGE SCALE GENOMIC DNA]</scope>
    <source>
        <strain evidence="3">KLKA75</strain>
    </source>
</reference>
<dbReference type="InterPro" id="IPR010982">
    <property type="entry name" value="Lambda_DNA-bd_dom_sf"/>
</dbReference>
<dbReference type="Pfam" id="PF13560">
    <property type="entry name" value="HTH_31"/>
    <property type="match status" value="1"/>
</dbReference>
<protein>
    <submittedName>
        <fullName evidence="2">Helix-turn-helix domain-containing protein</fullName>
    </submittedName>
</protein>
<dbReference type="EMBL" id="JBHSIT010000010">
    <property type="protein sequence ID" value="MFC4911750.1"/>
    <property type="molecule type" value="Genomic_DNA"/>
</dbReference>
<dbReference type="InterPro" id="IPR043917">
    <property type="entry name" value="DUF5753"/>
</dbReference>
<sequence>MTGIKSPTVRHRRLARELRKHRERAGLTTEAASDQLGWSRSKLVRFEAARTRPTAADVNAALDLYGADMTDRAALVELARQARQRGWWTAYSDVFQSSYVALEDEASEILSWQPSIIPGLLQTEAYGHALLTSGRIGDDEETTQRWLQARIARKALLMRSNAPALHAILDESVILRGPEPDVMDEQLRALVAAAKRPNVTLQILPFSVGLHPGVISSVVVFEYEDPEDPAVAYVESVGGEIYIESAPHVRRIKVEFDRIRDLALSPDESVGYIAAAVKERPPS</sequence>
<organism evidence="2 3">
    <name type="scientific">Actinomadura gamaensis</name>
    <dbReference type="NCBI Taxonomy" id="1763541"/>
    <lineage>
        <taxon>Bacteria</taxon>
        <taxon>Bacillati</taxon>
        <taxon>Actinomycetota</taxon>
        <taxon>Actinomycetes</taxon>
        <taxon>Streptosporangiales</taxon>
        <taxon>Thermomonosporaceae</taxon>
        <taxon>Actinomadura</taxon>
    </lineage>
</organism>
<comment type="caution">
    <text evidence="2">The sequence shown here is derived from an EMBL/GenBank/DDBJ whole genome shotgun (WGS) entry which is preliminary data.</text>
</comment>
<dbReference type="PROSITE" id="PS50943">
    <property type="entry name" value="HTH_CROC1"/>
    <property type="match status" value="1"/>
</dbReference>
<dbReference type="InterPro" id="IPR001387">
    <property type="entry name" value="Cro/C1-type_HTH"/>
</dbReference>
<dbReference type="SMART" id="SM00530">
    <property type="entry name" value="HTH_XRE"/>
    <property type="match status" value="1"/>
</dbReference>
<proteinExistence type="predicted"/>
<feature type="domain" description="HTH cro/C1-type" evidence="1">
    <location>
        <begin position="18"/>
        <end position="72"/>
    </location>
</feature>
<dbReference type="RefSeq" id="WP_378260980.1">
    <property type="nucleotide sequence ID" value="NZ_JBHSIT010000010.1"/>
</dbReference>
<dbReference type="Proteomes" id="UP001595872">
    <property type="component" value="Unassembled WGS sequence"/>
</dbReference>
<dbReference type="Gene3D" id="1.10.260.40">
    <property type="entry name" value="lambda repressor-like DNA-binding domains"/>
    <property type="match status" value="1"/>
</dbReference>
<dbReference type="SUPFAM" id="SSF47413">
    <property type="entry name" value="lambda repressor-like DNA-binding domains"/>
    <property type="match status" value="1"/>
</dbReference>
<keyword evidence="3" id="KW-1185">Reference proteome</keyword>
<evidence type="ECO:0000313" key="3">
    <source>
        <dbReference type="Proteomes" id="UP001595872"/>
    </source>
</evidence>
<accession>A0ABV9U5L4</accession>
<dbReference type="CDD" id="cd00093">
    <property type="entry name" value="HTH_XRE"/>
    <property type="match status" value="1"/>
</dbReference>
<evidence type="ECO:0000313" key="2">
    <source>
        <dbReference type="EMBL" id="MFC4911750.1"/>
    </source>
</evidence>
<evidence type="ECO:0000259" key="1">
    <source>
        <dbReference type="PROSITE" id="PS50943"/>
    </source>
</evidence>